<dbReference type="EMBL" id="JAQQLF010000015">
    <property type="protein sequence ID" value="MDC7718102.1"/>
    <property type="molecule type" value="Genomic_DNA"/>
</dbReference>
<comment type="caution">
    <text evidence="1">The sequence shown here is derived from an EMBL/GenBank/DDBJ whole genome shotgun (WGS) entry which is preliminary data.</text>
</comment>
<name>A0ABT5IZX4_9NEIS</name>
<dbReference type="SUPFAM" id="SSF53474">
    <property type="entry name" value="alpha/beta-Hydrolases"/>
    <property type="match status" value="1"/>
</dbReference>
<proteinExistence type="predicted"/>
<accession>A0ABT5IZX4</accession>
<keyword evidence="1" id="KW-0378">Hydrolase</keyword>
<sequence length="198" mass="21561">MWDDDDIFLITVPGWGNSGPKHWQSYWEMLYPLARRVEQDNWLYPSRDAWVQRLADTVDGCSGKVVLAAHSLGCHTAVEWLGQASLLQQRKIKGLLLVAPPALPITEARARASGELPDAAPLPAFDGFAAPRDVRVPVPARMVASRDDLFCDYASSEAMAACWGVPLLDAGNAGHMGSHSGLGDWKAGQKLIQQLMLG</sequence>
<dbReference type="Gene3D" id="3.40.50.1820">
    <property type="entry name" value="alpha/beta hydrolase"/>
    <property type="match status" value="1"/>
</dbReference>
<evidence type="ECO:0000313" key="1">
    <source>
        <dbReference type="EMBL" id="MDC7718102.1"/>
    </source>
</evidence>
<evidence type="ECO:0000313" key="2">
    <source>
        <dbReference type="Proteomes" id="UP001219956"/>
    </source>
</evidence>
<gene>
    <name evidence="1" type="ORF">PQU95_12860</name>
</gene>
<protein>
    <submittedName>
        <fullName evidence="1">Alpha/beta hydrolase</fullName>
    </submittedName>
</protein>
<organism evidence="1 2">
    <name type="scientific">Vogesella aquatica</name>
    <dbReference type="NCBI Taxonomy" id="2984206"/>
    <lineage>
        <taxon>Bacteria</taxon>
        <taxon>Pseudomonadati</taxon>
        <taxon>Pseudomonadota</taxon>
        <taxon>Betaproteobacteria</taxon>
        <taxon>Neisseriales</taxon>
        <taxon>Chromobacteriaceae</taxon>
        <taxon>Vogesella</taxon>
    </lineage>
</organism>
<keyword evidence="2" id="KW-1185">Reference proteome</keyword>
<dbReference type="InterPro" id="IPR029058">
    <property type="entry name" value="AB_hydrolase_fold"/>
</dbReference>
<dbReference type="Pfam" id="PF06821">
    <property type="entry name" value="Ser_hydrolase"/>
    <property type="match status" value="1"/>
</dbReference>
<dbReference type="GO" id="GO:0016787">
    <property type="term" value="F:hydrolase activity"/>
    <property type="evidence" value="ECO:0007669"/>
    <property type="project" value="UniProtKB-KW"/>
</dbReference>
<dbReference type="Proteomes" id="UP001219956">
    <property type="component" value="Unassembled WGS sequence"/>
</dbReference>
<dbReference type="RefSeq" id="WP_272752399.1">
    <property type="nucleotide sequence ID" value="NZ_JAQQLF010000015.1"/>
</dbReference>
<dbReference type="InterPro" id="IPR010662">
    <property type="entry name" value="RBBP9/YdeN"/>
</dbReference>
<reference evidence="1 2" key="1">
    <citation type="submission" date="2023-01" db="EMBL/GenBank/DDBJ databases">
        <title>Novel species of the genus Vogesella isolated from rivers.</title>
        <authorList>
            <person name="Lu H."/>
        </authorList>
    </citation>
    <scope>NUCLEOTIDE SEQUENCE [LARGE SCALE GENOMIC DNA]</scope>
    <source>
        <strain evidence="1 2">DC21W</strain>
    </source>
</reference>